<organism evidence="2 3">
    <name type="scientific">Massilia psychrophila</name>
    <dbReference type="NCBI Taxonomy" id="1603353"/>
    <lineage>
        <taxon>Bacteria</taxon>
        <taxon>Pseudomonadati</taxon>
        <taxon>Pseudomonadota</taxon>
        <taxon>Betaproteobacteria</taxon>
        <taxon>Burkholderiales</taxon>
        <taxon>Oxalobacteraceae</taxon>
        <taxon>Telluria group</taxon>
        <taxon>Massilia</taxon>
    </lineage>
</organism>
<evidence type="ECO:0000259" key="1">
    <source>
        <dbReference type="Pfam" id="PF13480"/>
    </source>
</evidence>
<dbReference type="Gene3D" id="3.40.630.30">
    <property type="match status" value="1"/>
</dbReference>
<comment type="caution">
    <text evidence="2">The sequence shown here is derived from an EMBL/GenBank/DDBJ whole genome shotgun (WGS) entry which is preliminary data.</text>
</comment>
<name>A0A2G8T3B8_9BURK</name>
<proteinExistence type="predicted"/>
<dbReference type="Proteomes" id="UP000228593">
    <property type="component" value="Unassembled WGS sequence"/>
</dbReference>
<keyword evidence="3" id="KW-1185">Reference proteome</keyword>
<sequence>MKWPNEVQVTLPTRARAAGNKLQLSAKGGRLITECYEEEVPHFVNEEIAQRYGSLFSTLPHFRQTGQLTDTTSTYITRKNGTVETVLLFDRNGQQVTVLNELIQMSKTEARDFIAFVFTRYESVSNIVFNAITADLGGLHYPFQQFICAEDIVIGPLTTVDAYSSSLSKNIRKSIRRQANALLRSHPGFHFAILPREAVSEDLVRFIIGLHKARMADQQKISAYTDDECDWIVALASTLGVVSVLTIDGKVCAGTVCCKVGQGFHMLVCAHDPAYDLFGMGTLCCHRSICEYVARGGKQVHMLWGRHAYKTSLGATPRQFDRIAVYRSRADYWSNVDKVLFAAAAGYLREARLWLMNAESQDTFKGRIATRLWRVLRQVKRRVIAVKQAVAEANNKPME</sequence>
<gene>
    <name evidence="2" type="ORF">CR103_08250</name>
</gene>
<evidence type="ECO:0000313" key="3">
    <source>
        <dbReference type="Proteomes" id="UP000228593"/>
    </source>
</evidence>
<dbReference type="RefSeq" id="WP_099915520.1">
    <property type="nucleotide sequence ID" value="NZ_BMHS01000011.1"/>
</dbReference>
<dbReference type="InterPro" id="IPR038740">
    <property type="entry name" value="BioF2-like_GNAT_dom"/>
</dbReference>
<dbReference type="AlphaFoldDB" id="A0A2G8T3B8"/>
<accession>A0A2G8T3B8</accession>
<feature type="domain" description="BioF2-like acetyltransferase" evidence="1">
    <location>
        <begin position="170"/>
        <end position="310"/>
    </location>
</feature>
<dbReference type="EMBL" id="PDOB01000010">
    <property type="protein sequence ID" value="PIL40178.1"/>
    <property type="molecule type" value="Genomic_DNA"/>
</dbReference>
<reference evidence="2 3" key="1">
    <citation type="submission" date="2017-10" db="EMBL/GenBank/DDBJ databases">
        <title>Massilia psychrophilum sp. nov., a novel purple-pigmented bacterium isolated from Tianshan glacier, Xinjiang Municipality, China.</title>
        <authorList>
            <person name="Wang H."/>
        </authorList>
    </citation>
    <scope>NUCLEOTIDE SEQUENCE [LARGE SCALE GENOMIC DNA]</scope>
    <source>
        <strain evidence="2 3">JCM 30813</strain>
    </source>
</reference>
<evidence type="ECO:0000313" key="2">
    <source>
        <dbReference type="EMBL" id="PIL40178.1"/>
    </source>
</evidence>
<protein>
    <recommendedName>
        <fullName evidence="1">BioF2-like acetyltransferase domain-containing protein</fullName>
    </recommendedName>
</protein>
<dbReference type="SUPFAM" id="SSF55729">
    <property type="entry name" value="Acyl-CoA N-acyltransferases (Nat)"/>
    <property type="match status" value="1"/>
</dbReference>
<dbReference type="InterPro" id="IPR016181">
    <property type="entry name" value="Acyl_CoA_acyltransferase"/>
</dbReference>
<dbReference type="Pfam" id="PF13480">
    <property type="entry name" value="Acetyltransf_6"/>
    <property type="match status" value="1"/>
</dbReference>
<dbReference type="OrthoDB" id="8767993at2"/>